<comment type="caution">
    <text evidence="1">The sequence shown here is derived from an EMBL/GenBank/DDBJ whole genome shotgun (WGS) entry which is preliminary data.</text>
</comment>
<evidence type="ECO:0000313" key="2">
    <source>
        <dbReference type="Proteomes" id="UP000645612"/>
    </source>
</evidence>
<sequence>MPLSLRVANAFVLEHHRHHRPVQGGKFSLAVALTDGDAVPSRIVGVVIVGRPVARHLDDGWMLEVTRLRTDGTPNACSKLYAAADRAARALGYIRLITYTLPAEGGASLRAAGWRLVGQRGGGNWNRARRPRQDTPEALRMPKLLWEAP</sequence>
<name>A0A8I1AQT6_BURCE</name>
<dbReference type="InterPro" id="IPR053780">
    <property type="entry name" value="Gp66-like"/>
</dbReference>
<dbReference type="EMBL" id="JAEDXG010000004">
    <property type="protein sequence ID" value="MBH9696078.1"/>
    <property type="molecule type" value="Genomic_DNA"/>
</dbReference>
<evidence type="ECO:0000313" key="1">
    <source>
        <dbReference type="EMBL" id="MBH9696078.1"/>
    </source>
</evidence>
<accession>A0A8I1AQT6</accession>
<proteinExistence type="predicted"/>
<reference evidence="1" key="1">
    <citation type="submission" date="2020-12" db="EMBL/GenBank/DDBJ databases">
        <title>Burkholderia cepacia complex in Mexico.</title>
        <authorList>
            <person name="Estrada P."/>
        </authorList>
    </citation>
    <scope>NUCLEOTIDE SEQUENCE</scope>
    <source>
        <strain evidence="1">871</strain>
    </source>
</reference>
<gene>
    <name evidence="1" type="ORF">JAO13_06425</name>
</gene>
<protein>
    <submittedName>
        <fullName evidence="1">Uncharacterized protein</fullName>
    </submittedName>
</protein>
<dbReference type="Proteomes" id="UP000645612">
    <property type="component" value="Unassembled WGS sequence"/>
</dbReference>
<dbReference type="NCBIfam" id="NF045478">
    <property type="entry name" value="XF1762_fam"/>
    <property type="match status" value="1"/>
</dbReference>
<organism evidence="1 2">
    <name type="scientific">Burkholderia cepacia</name>
    <name type="common">Pseudomonas cepacia</name>
    <dbReference type="NCBI Taxonomy" id="292"/>
    <lineage>
        <taxon>Bacteria</taxon>
        <taxon>Pseudomonadati</taxon>
        <taxon>Pseudomonadota</taxon>
        <taxon>Betaproteobacteria</taxon>
        <taxon>Burkholderiales</taxon>
        <taxon>Burkholderiaceae</taxon>
        <taxon>Burkholderia</taxon>
        <taxon>Burkholderia cepacia complex</taxon>
    </lineage>
</organism>
<dbReference type="AlphaFoldDB" id="A0A8I1AQT6"/>